<organism evidence="2">
    <name type="scientific">[Candida] psychrophila</name>
    <dbReference type="NCBI Taxonomy" id="45577"/>
    <lineage>
        <taxon>Eukaryota</taxon>
        <taxon>Fungi</taxon>
        <taxon>Dikarya</taxon>
        <taxon>Ascomycota</taxon>
        <taxon>Saccharomycotina</taxon>
        <taxon>Pichiomycetes</taxon>
        <taxon>Debaryomycetaceae</taxon>
        <taxon>Debaryomyces</taxon>
    </lineage>
</organism>
<proteinExistence type="predicted"/>
<evidence type="ECO:0000259" key="1">
    <source>
        <dbReference type="Pfam" id="PF03161"/>
    </source>
</evidence>
<geneLocation type="mitochondrion" evidence="2"/>
<dbReference type="EMBL" id="MF163266">
    <property type="protein sequence ID" value="ATG28291.1"/>
    <property type="molecule type" value="Genomic_DNA"/>
</dbReference>
<dbReference type="InterPro" id="IPR004860">
    <property type="entry name" value="LAGLIDADG_dom"/>
</dbReference>
<protein>
    <recommendedName>
        <fullName evidence="1">Homing endonuclease LAGLIDADG domain-containing protein</fullName>
    </recommendedName>
</protein>
<sequence>MFKKDLLGCSPNRKMLKEYKAQFTKLTKTQKDVAMGLILGDAYTYTRNNSKSHAMKFEWGYKSKEYIDHVYSMYEDWMLKPPYLMTRINKNNNEVKTWRMETLTGIPFNILGELFIMNKKKHMKINTIKDHTTAMGLAHWDMDDGNRCYYKGPMFNKDMSVVINTQGFEMEEVKILMKELNEKFNLNSYLSFNKKKPMIYIPNKDYDKFYNIMNPFMPHFWWGIPTTRVGTMDSMRYKLPFKK</sequence>
<dbReference type="GeneID" id="34731031"/>
<dbReference type="InterPro" id="IPR027434">
    <property type="entry name" value="Homing_endonucl"/>
</dbReference>
<keyword evidence="2" id="KW-0496">Mitochondrion</keyword>
<evidence type="ECO:0000313" key="2">
    <source>
        <dbReference type="EMBL" id="ATG28291.1"/>
    </source>
</evidence>
<reference evidence="2" key="1">
    <citation type="submission" date="2017-05" db="EMBL/GenBank/DDBJ databases">
        <authorList>
            <person name="Song R."/>
            <person name="Chenine A.L."/>
            <person name="Ruprecht R.M."/>
        </authorList>
    </citation>
    <scope>NUCLEOTIDE SEQUENCE</scope>
    <source>
        <strain evidence="2">NRRL Y-17665</strain>
    </source>
</reference>
<gene>
    <name evidence="2" type="primary">orf243</name>
</gene>
<dbReference type="SUPFAM" id="SSF55608">
    <property type="entry name" value="Homing endonucleases"/>
    <property type="match status" value="1"/>
</dbReference>
<dbReference type="Gene3D" id="3.10.28.10">
    <property type="entry name" value="Homing endonucleases"/>
    <property type="match status" value="2"/>
</dbReference>
<feature type="domain" description="Homing endonuclease LAGLIDADG" evidence="1">
    <location>
        <begin position="32"/>
        <end position="209"/>
    </location>
</feature>
<dbReference type="Pfam" id="PF03161">
    <property type="entry name" value="LAGLIDADG_2"/>
    <property type="match status" value="1"/>
</dbReference>
<dbReference type="AlphaFoldDB" id="A0A291F807"/>
<dbReference type="RefSeq" id="YP_009437704.1">
    <property type="nucleotide sequence ID" value="NC_036103.1"/>
</dbReference>
<dbReference type="GO" id="GO:0004519">
    <property type="term" value="F:endonuclease activity"/>
    <property type="evidence" value="ECO:0007669"/>
    <property type="project" value="InterPro"/>
</dbReference>
<accession>A0A291F807</accession>
<name>A0A291F807_9ASCO</name>